<dbReference type="PANTHER" id="PTHR31739">
    <property type="entry name" value="ENT-COPALYL DIPHOSPHATE SYNTHASE, CHLOROPLASTIC"/>
    <property type="match status" value="1"/>
</dbReference>
<evidence type="ECO:0000313" key="7">
    <source>
        <dbReference type="EMBL" id="KAJ9159128.1"/>
    </source>
</evidence>
<name>A0ABQ9L478_HEVBR</name>
<keyword evidence="4" id="KW-0460">Magnesium</keyword>
<keyword evidence="8" id="KW-1185">Reference proteome</keyword>
<dbReference type="PANTHER" id="PTHR31739:SF34">
    <property type="entry name" value="TERPENE SYNTHASE METAL-BINDING DOMAIN-CONTAINING PROTEIN"/>
    <property type="match status" value="1"/>
</dbReference>
<dbReference type="InterPro" id="IPR044814">
    <property type="entry name" value="Terpene_cyclase_plant_C1"/>
</dbReference>
<gene>
    <name evidence="7" type="ORF">P3X46_024654</name>
</gene>
<dbReference type="EMBL" id="JARPOI010000014">
    <property type="protein sequence ID" value="KAJ9159128.1"/>
    <property type="molecule type" value="Genomic_DNA"/>
</dbReference>
<protein>
    <submittedName>
        <fullName evidence="7">Uncharacterized protein</fullName>
    </submittedName>
</protein>
<comment type="similarity">
    <text evidence="2">Belongs to the terpene synthase family.</text>
</comment>
<dbReference type="Gene3D" id="1.50.10.160">
    <property type="match status" value="1"/>
</dbReference>
<dbReference type="InterPro" id="IPR001906">
    <property type="entry name" value="Terpene_synth_N"/>
</dbReference>
<dbReference type="SUPFAM" id="SSF48239">
    <property type="entry name" value="Terpenoid cyclases/Protein prenyltransferases"/>
    <property type="match status" value="2"/>
</dbReference>
<dbReference type="InterPro" id="IPR050148">
    <property type="entry name" value="Terpene_synthase-like"/>
</dbReference>
<dbReference type="InterPro" id="IPR036965">
    <property type="entry name" value="Terpene_synth_N_sf"/>
</dbReference>
<accession>A0ABQ9L478</accession>
<organism evidence="7 8">
    <name type="scientific">Hevea brasiliensis</name>
    <name type="common">Para rubber tree</name>
    <name type="synonym">Siphonia brasiliensis</name>
    <dbReference type="NCBI Taxonomy" id="3981"/>
    <lineage>
        <taxon>Eukaryota</taxon>
        <taxon>Viridiplantae</taxon>
        <taxon>Streptophyta</taxon>
        <taxon>Embryophyta</taxon>
        <taxon>Tracheophyta</taxon>
        <taxon>Spermatophyta</taxon>
        <taxon>Magnoliopsida</taxon>
        <taxon>eudicotyledons</taxon>
        <taxon>Gunneridae</taxon>
        <taxon>Pentapetalae</taxon>
        <taxon>rosids</taxon>
        <taxon>fabids</taxon>
        <taxon>Malpighiales</taxon>
        <taxon>Euphorbiaceae</taxon>
        <taxon>Crotonoideae</taxon>
        <taxon>Micrandreae</taxon>
        <taxon>Hevea</taxon>
    </lineage>
</organism>
<comment type="caution">
    <text evidence="7">The sequence shown here is derived from an EMBL/GenBank/DDBJ whole genome shotgun (WGS) entry which is preliminary data.</text>
</comment>
<dbReference type="InterPro" id="IPR005630">
    <property type="entry name" value="Terpene_synthase_metal-bd"/>
</dbReference>
<dbReference type="SFLD" id="SFLDG01014">
    <property type="entry name" value="Terpene_Cyclase_Like_1_N-term"/>
    <property type="match status" value="1"/>
</dbReference>
<dbReference type="SUPFAM" id="SSF48576">
    <property type="entry name" value="Terpenoid synthases"/>
    <property type="match status" value="1"/>
</dbReference>
<evidence type="ECO:0000313" key="8">
    <source>
        <dbReference type="Proteomes" id="UP001174677"/>
    </source>
</evidence>
<evidence type="ECO:0000256" key="4">
    <source>
        <dbReference type="ARBA" id="ARBA00022842"/>
    </source>
</evidence>
<keyword evidence="3" id="KW-0479">Metal-binding</keyword>
<dbReference type="CDD" id="cd00684">
    <property type="entry name" value="Terpene_cyclase_plant_C1"/>
    <property type="match status" value="1"/>
</dbReference>
<dbReference type="Gene3D" id="1.50.10.130">
    <property type="entry name" value="Terpene synthase, N-terminal domain"/>
    <property type="match status" value="1"/>
</dbReference>
<evidence type="ECO:0000259" key="6">
    <source>
        <dbReference type="Pfam" id="PF03936"/>
    </source>
</evidence>
<feature type="domain" description="Terpene synthase N-terminal" evidence="5">
    <location>
        <begin position="220"/>
        <end position="412"/>
    </location>
</feature>
<sequence length="777" mass="88604">MDMLHLLRSSTSTPKILLHGNQWEAKAAPGGSSGLLGRRDNIALDAEGLAPRIKQMLNKVELSVSSYDTAWVAMVPSKDSSKQPSFPKCLNWVMENQRIDGSWGLDPCHPLLVKDSLSCTLACVLALQKWKVGPQLIHKGLDFIVSNIWAATDKNQHSPLGFDIIFPGMIEYANHIGLNLSVNQPSMEAMFLKRDLETKSLKDKTSNLAYFAEGLTQSCDWKEIMKYQRMNGSLFNSPSTTAATFIYLHDGKCFEYLDTLVKNFENAVPTVYPLDLYARLSVVDNLQKLGIDRYFREEIEVVLSEVYRNWMLGSEEIILDARCCAMAFRLLRMNGYEISADGLSNVEEQEKLLYAKDTKSILELFKASQVTIFADEPVLDRIYAWTSTCLNDMLVNGAISEKNLQIEVDYALKHPHACLERIESRMWIENYNADNFSLLKTSYRFCNVDYKDLWKFSIQDFNVCQAIHREELEHLEGWIKKYGINNLKFTRPTIRYAFFAIASTFFQPNFSNIRMSWAKNSVLATAVDDFFDFAGSMEELLNLIDLIERWDQHSTIDYKSKEVEILFGAIYGTTNELAAKASIQQGRCIKRHLIDIWISFLKANLKEAEWARNKTIPTINEYLSNGYISFGLGPIILISLYFLEPLSEEVVTSEEYKNLFMHTSLIARLINDRVTVEREGAQGKLNSVSLQVVLSGGAVTKEDAQEEVKRLIESHRRELLRMVLQTEESTVPKVCKDLFWRMNKVLHLFYMSGDGFSSPSKMVNAVNAIINEPIILP</sequence>
<proteinExistence type="inferred from homology"/>
<dbReference type="InterPro" id="IPR008949">
    <property type="entry name" value="Isoprenoid_synthase_dom_sf"/>
</dbReference>
<dbReference type="InterPro" id="IPR008930">
    <property type="entry name" value="Terpenoid_cyclase/PrenylTrfase"/>
</dbReference>
<evidence type="ECO:0000256" key="3">
    <source>
        <dbReference type="ARBA" id="ARBA00022723"/>
    </source>
</evidence>
<dbReference type="Pfam" id="PF01397">
    <property type="entry name" value="Terpene_synth"/>
    <property type="match status" value="1"/>
</dbReference>
<comment type="cofactor">
    <cofactor evidence="1">
        <name>Mg(2+)</name>
        <dbReference type="ChEBI" id="CHEBI:18420"/>
    </cofactor>
</comment>
<evidence type="ECO:0000256" key="2">
    <source>
        <dbReference type="ARBA" id="ARBA00006333"/>
    </source>
</evidence>
<evidence type="ECO:0000259" key="5">
    <source>
        <dbReference type="Pfam" id="PF01397"/>
    </source>
</evidence>
<feature type="domain" description="Terpene synthase metal-binding" evidence="6">
    <location>
        <begin position="482"/>
        <end position="717"/>
    </location>
</feature>
<dbReference type="Gene3D" id="1.10.600.10">
    <property type="entry name" value="Farnesyl Diphosphate Synthase"/>
    <property type="match status" value="1"/>
</dbReference>
<reference evidence="7" key="1">
    <citation type="journal article" date="2023" name="Plant Biotechnol. J.">
        <title>Chromosome-level wild Hevea brasiliensis genome provides new tools for genomic-assisted breeding and valuable loci to elevate rubber yield.</title>
        <authorList>
            <person name="Cheng H."/>
            <person name="Song X."/>
            <person name="Hu Y."/>
            <person name="Wu T."/>
            <person name="Yang Q."/>
            <person name="An Z."/>
            <person name="Feng S."/>
            <person name="Deng Z."/>
            <person name="Wu W."/>
            <person name="Zeng X."/>
            <person name="Tu M."/>
            <person name="Wang X."/>
            <person name="Huang H."/>
        </authorList>
    </citation>
    <scope>NUCLEOTIDE SEQUENCE</scope>
    <source>
        <strain evidence="7">MT/VB/25A 57/8</strain>
    </source>
</reference>
<dbReference type="Proteomes" id="UP001174677">
    <property type="component" value="Chromosome 14"/>
</dbReference>
<dbReference type="Pfam" id="PF03936">
    <property type="entry name" value="Terpene_synth_C"/>
    <property type="match status" value="1"/>
</dbReference>
<evidence type="ECO:0000256" key="1">
    <source>
        <dbReference type="ARBA" id="ARBA00001946"/>
    </source>
</evidence>